<evidence type="ECO:0000313" key="1">
    <source>
        <dbReference type="EMBL" id="OGM89266.1"/>
    </source>
</evidence>
<dbReference type="Proteomes" id="UP000178303">
    <property type="component" value="Unassembled WGS sequence"/>
</dbReference>
<comment type="caution">
    <text evidence="1">The sequence shown here is derived from an EMBL/GenBank/DDBJ whole genome shotgun (WGS) entry which is preliminary data.</text>
</comment>
<dbReference type="EMBL" id="MGIN01000027">
    <property type="protein sequence ID" value="OGM89266.1"/>
    <property type="molecule type" value="Genomic_DNA"/>
</dbReference>
<dbReference type="AlphaFoldDB" id="A0A1F8DLG7"/>
<reference evidence="1 2" key="1">
    <citation type="journal article" date="2016" name="Nat. Commun.">
        <title>Thousands of microbial genomes shed light on interconnected biogeochemical processes in an aquifer system.</title>
        <authorList>
            <person name="Anantharaman K."/>
            <person name="Brown C.T."/>
            <person name="Hug L.A."/>
            <person name="Sharon I."/>
            <person name="Castelle C.J."/>
            <person name="Probst A.J."/>
            <person name="Thomas B.C."/>
            <person name="Singh A."/>
            <person name="Wilkins M.J."/>
            <person name="Karaoz U."/>
            <person name="Brodie E.L."/>
            <person name="Williams K.H."/>
            <person name="Hubbard S.S."/>
            <person name="Banfield J.F."/>
        </authorList>
    </citation>
    <scope>NUCLEOTIDE SEQUENCE [LARGE SCALE GENOMIC DNA]</scope>
</reference>
<name>A0A1F8DLG7_9BACT</name>
<sequence>MSFKKIKILILVIGTMAVFWTVNLALAAEPLLLFSWKAQNFVPDWFGGKSLPINQTKILMSFEAVSQSQADLGKIMDVSEKEISWYVNDKTVGKGKGLKSVTVTKDDFPRDSIDVKIKGEFYDADAKESYFVNKYFTVPISEPEIVLSYKKTENYFSLNETARFDLFPFFFNVASDFLDIGWRVNEREINPLLRENLFLDLKVSDMPPTGQVRISASAKNARDVLEDASKSLIFKVY</sequence>
<proteinExistence type="predicted"/>
<evidence type="ECO:0000313" key="2">
    <source>
        <dbReference type="Proteomes" id="UP000178303"/>
    </source>
</evidence>
<accession>A0A1F8DLG7</accession>
<protein>
    <submittedName>
        <fullName evidence="1">Uncharacterized protein</fullName>
    </submittedName>
</protein>
<organism evidence="1 2">
    <name type="scientific">Candidatus Wolfebacteria bacterium GWA1_42_9</name>
    <dbReference type="NCBI Taxonomy" id="1802553"/>
    <lineage>
        <taxon>Bacteria</taxon>
        <taxon>Candidatus Wolfeibacteriota</taxon>
    </lineage>
</organism>
<gene>
    <name evidence="1" type="ORF">A2108_00115</name>
</gene>